<accession>A0A559K4X9</accession>
<keyword evidence="2" id="KW-1185">Reference proteome</keyword>
<protein>
    <recommendedName>
        <fullName evidence="3">Pectate lyase superfamily protein domain-containing protein</fullName>
    </recommendedName>
</protein>
<dbReference type="SUPFAM" id="SSF49373">
    <property type="entry name" value="Invasin/intimin cell-adhesion fragments"/>
    <property type="match status" value="1"/>
</dbReference>
<dbReference type="SUPFAM" id="SSF51126">
    <property type="entry name" value="Pectin lyase-like"/>
    <property type="match status" value="1"/>
</dbReference>
<dbReference type="Gene3D" id="2.60.40.1080">
    <property type="match status" value="1"/>
</dbReference>
<sequence>MAINGISAFSELPLIDGGNFIEIPIDGGNFTDNLSEDLIDGGSFKSQSIRTPTGISINKSIDIIEIGENFAVMATPIPYDINYSNMVIWESSDPNVCPVNYGVLEGKSVGLVTITAYDTTRTYSKSFQVQVVPPATESFSQDQIYNVSIADYGISIDNSHSVETTNGIMKALSFASQNGYKKIVFPKGVYLVTPDAGTIKLPDNMLIDFSDSTVNIELSSKISVGYTMFVMDNVEYTKLINVNVYGEADFTTVANSNEGNISLQIVDCYKSGIENCTFSKSSGFNVITGTKRFKDGTGDTWITYSNFEPGSIDSFGNLDDKTITFHFRTPNFIDVSRLGSYYMLGYNQGYWDYQYLRSRLYSIYFYDKNYQFIEGQQYNFQYYNYEKPVNAYYAKIVVYQDTAPTSGDTDFNGAVVFIRTLGIPRRCFIKNSTFEDNFSTGLAMTGGQDWTITGNTFSRNSGRMPGCDIDWEDGWDAMVGDIVKNNTFNSILGIVTAGGANISIFDNRFNNSYLYIWPRTQNWRVFRNTFNGKAAGQYDIQLGAQGDSIFAENLLKTIRYYTTKNDTSAAYEVHAINNTLV</sequence>
<evidence type="ECO:0000313" key="2">
    <source>
        <dbReference type="Proteomes" id="UP000317036"/>
    </source>
</evidence>
<name>A0A559K4X9_9BACL</name>
<evidence type="ECO:0008006" key="3">
    <source>
        <dbReference type="Google" id="ProtNLM"/>
    </source>
</evidence>
<gene>
    <name evidence="1" type="ORF">FPZ49_25065</name>
</gene>
<dbReference type="RefSeq" id="WP_144852273.1">
    <property type="nucleotide sequence ID" value="NZ_VNJI01000041.1"/>
</dbReference>
<dbReference type="Gene3D" id="2.160.20.10">
    <property type="entry name" value="Single-stranded right-handed beta-helix, Pectin lyase-like"/>
    <property type="match status" value="2"/>
</dbReference>
<dbReference type="InterPro" id="IPR008964">
    <property type="entry name" value="Invasin/intimin_cell_adhesion"/>
</dbReference>
<dbReference type="OrthoDB" id="2488735at2"/>
<comment type="caution">
    <text evidence="1">The sequence shown here is derived from an EMBL/GenBank/DDBJ whole genome shotgun (WGS) entry which is preliminary data.</text>
</comment>
<reference evidence="1 2" key="1">
    <citation type="submission" date="2019-07" db="EMBL/GenBank/DDBJ databases">
        <authorList>
            <person name="Kim J."/>
        </authorList>
    </citation>
    <scope>NUCLEOTIDE SEQUENCE [LARGE SCALE GENOMIC DNA]</scope>
    <source>
        <strain evidence="1 2">JC52</strain>
    </source>
</reference>
<dbReference type="InterPro" id="IPR011050">
    <property type="entry name" value="Pectin_lyase_fold/virulence"/>
</dbReference>
<dbReference type="EMBL" id="VNJI01000041">
    <property type="protein sequence ID" value="TVY07184.1"/>
    <property type="molecule type" value="Genomic_DNA"/>
</dbReference>
<dbReference type="InterPro" id="IPR012334">
    <property type="entry name" value="Pectin_lyas_fold"/>
</dbReference>
<evidence type="ECO:0000313" key="1">
    <source>
        <dbReference type="EMBL" id="TVY07184.1"/>
    </source>
</evidence>
<dbReference type="Proteomes" id="UP000317036">
    <property type="component" value="Unassembled WGS sequence"/>
</dbReference>
<proteinExistence type="predicted"/>
<organism evidence="1 2">
    <name type="scientific">Paenibacillus cremeus</name>
    <dbReference type="NCBI Taxonomy" id="2163881"/>
    <lineage>
        <taxon>Bacteria</taxon>
        <taxon>Bacillati</taxon>
        <taxon>Bacillota</taxon>
        <taxon>Bacilli</taxon>
        <taxon>Bacillales</taxon>
        <taxon>Paenibacillaceae</taxon>
        <taxon>Paenibacillus</taxon>
    </lineage>
</organism>
<dbReference type="AlphaFoldDB" id="A0A559K4X9"/>